<evidence type="ECO:0000256" key="2">
    <source>
        <dbReference type="ARBA" id="ARBA00023015"/>
    </source>
</evidence>
<dbReference type="InterPro" id="IPR046335">
    <property type="entry name" value="LacI/GalR-like_sensor"/>
</dbReference>
<dbReference type="SUPFAM" id="SSF47413">
    <property type="entry name" value="lambda repressor-like DNA-binding domains"/>
    <property type="match status" value="1"/>
</dbReference>
<evidence type="ECO:0000313" key="7">
    <source>
        <dbReference type="Proteomes" id="UP001057877"/>
    </source>
</evidence>
<dbReference type="InterPro" id="IPR000843">
    <property type="entry name" value="HTH_LacI"/>
</dbReference>
<dbReference type="EMBL" id="CP091430">
    <property type="protein sequence ID" value="UVI30234.1"/>
    <property type="molecule type" value="Genomic_DNA"/>
</dbReference>
<dbReference type="Pfam" id="PF00356">
    <property type="entry name" value="LacI"/>
    <property type="match status" value="1"/>
</dbReference>
<dbReference type="SUPFAM" id="SSF53822">
    <property type="entry name" value="Periplasmic binding protein-like I"/>
    <property type="match status" value="1"/>
</dbReference>
<feature type="domain" description="HTH lacI-type" evidence="5">
    <location>
        <begin position="5"/>
        <end position="48"/>
    </location>
</feature>
<dbReference type="Pfam" id="PF13377">
    <property type="entry name" value="Peripla_BP_3"/>
    <property type="match status" value="1"/>
</dbReference>
<dbReference type="InterPro" id="IPR028082">
    <property type="entry name" value="Peripla_BP_I"/>
</dbReference>
<reference evidence="6" key="1">
    <citation type="submission" date="2022-01" db="EMBL/GenBank/DDBJ databases">
        <title>Paenibacillus spongiae sp. nov., isolated from marine sponge.</title>
        <authorList>
            <person name="Li Z."/>
            <person name="Zhang M."/>
        </authorList>
    </citation>
    <scope>NUCLEOTIDE SEQUENCE</scope>
    <source>
        <strain evidence="6">PHS-Z3</strain>
    </source>
</reference>
<sequence length="336" mass="37598">MGRKVTMQEIADLAGVSKFAVSRALSGKPGVSEKTREMIQKAAGQLGYFKSTPKSRNEELRDTDSGQWSGTIVVLFPNIRFQNRDSLYWGPIFDGVSVRLNQKGLDILTLTEPTSDHVFSLLNPDAIHGIITVGTISRQILLDIKELHIPIVMVDHFDPTLHCDTILTDNFSCMQEMITKLISKGYKSFQFVGNVGYAQSFYERWIAFRATLEEFQLECKQRPELIDAEEDQVEQAIAAIPADELPEVFVCANDSNAKKVLGVLHNRGIALTQCAVTGFDNTHELIPTLATVDVNKELLGMRAVDIMLWRIANPQSSFEKTLVYADVILRDYNGNK</sequence>
<dbReference type="Gene3D" id="1.10.260.40">
    <property type="entry name" value="lambda repressor-like DNA-binding domains"/>
    <property type="match status" value="1"/>
</dbReference>
<evidence type="ECO:0000259" key="5">
    <source>
        <dbReference type="PROSITE" id="PS50932"/>
    </source>
</evidence>
<keyword evidence="4" id="KW-0804">Transcription</keyword>
<evidence type="ECO:0000256" key="3">
    <source>
        <dbReference type="ARBA" id="ARBA00023125"/>
    </source>
</evidence>
<keyword evidence="1" id="KW-0678">Repressor</keyword>
<keyword evidence="7" id="KW-1185">Reference proteome</keyword>
<protein>
    <submittedName>
        <fullName evidence="6">LacI family DNA-binding transcriptional regulator</fullName>
    </submittedName>
</protein>
<dbReference type="Proteomes" id="UP001057877">
    <property type="component" value="Chromosome"/>
</dbReference>
<evidence type="ECO:0000256" key="1">
    <source>
        <dbReference type="ARBA" id="ARBA00022491"/>
    </source>
</evidence>
<dbReference type="GO" id="GO:0003677">
    <property type="term" value="F:DNA binding"/>
    <property type="evidence" value="ECO:0007669"/>
    <property type="project" value="UniProtKB-KW"/>
</dbReference>
<dbReference type="Gene3D" id="3.40.50.2300">
    <property type="match status" value="2"/>
</dbReference>
<keyword evidence="2" id="KW-0805">Transcription regulation</keyword>
<dbReference type="PANTHER" id="PTHR30146:SF148">
    <property type="entry name" value="HTH-TYPE TRANSCRIPTIONAL REPRESSOR PURR-RELATED"/>
    <property type="match status" value="1"/>
</dbReference>
<proteinExistence type="predicted"/>
<dbReference type="SMART" id="SM00354">
    <property type="entry name" value="HTH_LACI"/>
    <property type="match status" value="1"/>
</dbReference>
<evidence type="ECO:0000256" key="4">
    <source>
        <dbReference type="ARBA" id="ARBA00023163"/>
    </source>
</evidence>
<gene>
    <name evidence="6" type="ORF">L1F29_33545</name>
</gene>
<organism evidence="6 7">
    <name type="scientific">Paenibacillus spongiae</name>
    <dbReference type="NCBI Taxonomy" id="2909671"/>
    <lineage>
        <taxon>Bacteria</taxon>
        <taxon>Bacillati</taxon>
        <taxon>Bacillota</taxon>
        <taxon>Bacilli</taxon>
        <taxon>Bacillales</taxon>
        <taxon>Paenibacillaceae</taxon>
        <taxon>Paenibacillus</taxon>
    </lineage>
</organism>
<dbReference type="PROSITE" id="PS50932">
    <property type="entry name" value="HTH_LACI_2"/>
    <property type="match status" value="1"/>
</dbReference>
<keyword evidence="3 6" id="KW-0238">DNA-binding</keyword>
<dbReference type="CDD" id="cd01392">
    <property type="entry name" value="HTH_LacI"/>
    <property type="match status" value="1"/>
</dbReference>
<dbReference type="InterPro" id="IPR010982">
    <property type="entry name" value="Lambda_DNA-bd_dom_sf"/>
</dbReference>
<dbReference type="RefSeq" id="WP_258386304.1">
    <property type="nucleotide sequence ID" value="NZ_CP091430.1"/>
</dbReference>
<accession>A0ABY5S8K2</accession>
<name>A0ABY5S8K2_9BACL</name>
<dbReference type="PROSITE" id="PS00356">
    <property type="entry name" value="HTH_LACI_1"/>
    <property type="match status" value="1"/>
</dbReference>
<dbReference type="PANTHER" id="PTHR30146">
    <property type="entry name" value="LACI-RELATED TRANSCRIPTIONAL REPRESSOR"/>
    <property type="match status" value="1"/>
</dbReference>
<evidence type="ECO:0000313" key="6">
    <source>
        <dbReference type="EMBL" id="UVI30234.1"/>
    </source>
</evidence>